<feature type="signal peptide" evidence="5">
    <location>
        <begin position="1"/>
        <end position="20"/>
    </location>
</feature>
<dbReference type="EMBL" id="LODT01000004">
    <property type="protein sequence ID" value="KYR02192.1"/>
    <property type="molecule type" value="Genomic_DNA"/>
</dbReference>
<evidence type="ECO:0000256" key="4">
    <source>
        <dbReference type="SAM" id="MobiDB-lite"/>
    </source>
</evidence>
<keyword evidence="3" id="KW-0175">Coiled coil</keyword>
<dbReference type="InterPro" id="IPR004947">
    <property type="entry name" value="DNase_II"/>
</dbReference>
<protein>
    <submittedName>
        <fullName evidence="6">Uncharacterized protein</fullName>
    </submittedName>
</protein>
<evidence type="ECO:0000256" key="2">
    <source>
        <dbReference type="ARBA" id="ARBA00022801"/>
    </source>
</evidence>
<dbReference type="AlphaFoldDB" id="A0A152A7I7"/>
<feature type="compositionally biased region" description="Pro residues" evidence="4">
    <location>
        <begin position="556"/>
        <end position="572"/>
    </location>
</feature>
<keyword evidence="2" id="KW-0378">Hydrolase</keyword>
<comment type="caution">
    <text evidence="6">The sequence shown here is derived from an EMBL/GenBank/DDBJ whole genome shotgun (WGS) entry which is preliminary data.</text>
</comment>
<feature type="coiled-coil region" evidence="3">
    <location>
        <begin position="495"/>
        <end position="522"/>
    </location>
</feature>
<name>A0A152A7I7_TIELA</name>
<dbReference type="InParanoid" id="A0A152A7I7"/>
<keyword evidence="7" id="KW-1185">Reference proteome</keyword>
<feature type="chain" id="PRO_5007593623" evidence="5">
    <location>
        <begin position="21"/>
        <end position="741"/>
    </location>
</feature>
<evidence type="ECO:0000313" key="6">
    <source>
        <dbReference type="EMBL" id="KYR02192.1"/>
    </source>
</evidence>
<accession>A0A152A7I7</accession>
<dbReference type="Pfam" id="PF03265">
    <property type="entry name" value="DNase_II"/>
    <property type="match status" value="1"/>
</dbReference>
<feature type="region of interest" description="Disordered" evidence="4">
    <location>
        <begin position="556"/>
        <end position="602"/>
    </location>
</feature>
<evidence type="ECO:0000256" key="5">
    <source>
        <dbReference type="SAM" id="SignalP"/>
    </source>
</evidence>
<feature type="compositionally biased region" description="Basic and acidic residues" evidence="4">
    <location>
        <begin position="593"/>
        <end position="602"/>
    </location>
</feature>
<dbReference type="GO" id="GO:0004531">
    <property type="term" value="F:deoxyribonuclease II activity"/>
    <property type="evidence" value="ECO:0007669"/>
    <property type="project" value="InterPro"/>
</dbReference>
<sequence length="741" mass="84828">MKVYVLLFLFLILNLKLIEGQQCPKATDINKKVKYWVRISESGPVKASNLRYVDSESTVTEYFDVKKSTTKKLMEDIEKLYSPSHQIFKFTDEAASNTKGNYYNSHQRLYLFLEKDNNNNQGGFSKGFVITHSFPELMKGDFEPDSSHRKSQHMICLSLNSPGEIDEYIEILNAAKPRLWKFTMKLEGYETEMGGAECTFPYLSSSKGKNKLDATRQTILDILDDNLIRGDNDPCVLTRKFGDYEFFAFRPKIHDIRYNADGIDVLTNGEFYGYNDDDKTGKALKDTNLKEDNMITISETGVDNFLWVQMFYKVPMYTSHHNGGDNFPSHYIDDKNFLINVVWEIDGTIRPAIHEKVAFFNDSQHLKVCFGDANRQHMHISHSGTIVCFTSPLVYNMLMERKPYVLLNNMLTFGKQITDNAILLNGIFDDRRNKKTHKIEDINNSPMAIANFYDITQGVVTKTNRFRSFIHPINNLDHEKFHSDKEKQKPIVYQNKKTLAKLQNAKKENQNLVDVADNNNNNNVQLAAIHVPVPDPIPIAPPLPAFFPPFPVANPPQVYDPPPPAPPLPPSQNPFEKSQTGNYKQNQLKLKNQKKENPDALDKVQDKANEIPEAASMSCKEKYEDDQDKFDKLRAKVKKSHSSKFNTATIGELFGIPDCDNCHGSLSLKNYSPPLAYGVCTRADIGCKKSTSMVVFYFIENYLISTAFLYDKSFNAAEAGRNLHCKIHKEYKKHFREFLED</sequence>
<evidence type="ECO:0000313" key="7">
    <source>
        <dbReference type="Proteomes" id="UP000076078"/>
    </source>
</evidence>
<organism evidence="6 7">
    <name type="scientific">Tieghemostelium lacteum</name>
    <name type="common">Slime mold</name>
    <name type="synonym">Dictyostelium lacteum</name>
    <dbReference type="NCBI Taxonomy" id="361077"/>
    <lineage>
        <taxon>Eukaryota</taxon>
        <taxon>Amoebozoa</taxon>
        <taxon>Evosea</taxon>
        <taxon>Eumycetozoa</taxon>
        <taxon>Dictyostelia</taxon>
        <taxon>Dictyosteliales</taxon>
        <taxon>Raperosteliaceae</taxon>
        <taxon>Tieghemostelium</taxon>
    </lineage>
</organism>
<comment type="similarity">
    <text evidence="1">Belongs to the DNase II family.</text>
</comment>
<dbReference type="Proteomes" id="UP000076078">
    <property type="component" value="Unassembled WGS sequence"/>
</dbReference>
<proteinExistence type="inferred from homology"/>
<evidence type="ECO:0000256" key="1">
    <source>
        <dbReference type="ARBA" id="ARBA00007527"/>
    </source>
</evidence>
<gene>
    <name evidence="6" type="ORF">DLAC_01009</name>
</gene>
<reference evidence="6 7" key="1">
    <citation type="submission" date="2015-12" db="EMBL/GenBank/DDBJ databases">
        <title>Dictyostelia acquired genes for synthesis and detection of signals that induce cell-type specialization by lateral gene transfer from prokaryotes.</title>
        <authorList>
            <person name="Gloeckner G."/>
            <person name="Schaap P."/>
        </authorList>
    </citation>
    <scope>NUCLEOTIDE SEQUENCE [LARGE SCALE GENOMIC DNA]</scope>
    <source>
        <strain evidence="6 7">TK</strain>
    </source>
</reference>
<keyword evidence="5" id="KW-0732">Signal</keyword>
<evidence type="ECO:0000256" key="3">
    <source>
        <dbReference type="SAM" id="Coils"/>
    </source>
</evidence>